<dbReference type="GO" id="GO:0006974">
    <property type="term" value="P:DNA damage response"/>
    <property type="evidence" value="ECO:0007669"/>
    <property type="project" value="TreeGrafter"/>
</dbReference>
<evidence type="ECO:0000313" key="4">
    <source>
        <dbReference type="Proteomes" id="UP000485058"/>
    </source>
</evidence>
<accession>A0A699YY21</accession>
<dbReference type="Pfam" id="PF25092">
    <property type="entry name" value="SH3_KIN17_C"/>
    <property type="match status" value="1"/>
</dbReference>
<proteinExistence type="predicted"/>
<dbReference type="Gene3D" id="2.30.30.30">
    <property type="match status" value="1"/>
</dbReference>
<feature type="non-terminal residue" evidence="3">
    <location>
        <position position="1"/>
    </location>
</feature>
<gene>
    <name evidence="3" type="ORF">HaLaN_10096</name>
</gene>
<reference evidence="3 4" key="1">
    <citation type="submission" date="2020-02" db="EMBL/GenBank/DDBJ databases">
        <title>Draft genome sequence of Haematococcus lacustris strain NIES-144.</title>
        <authorList>
            <person name="Morimoto D."/>
            <person name="Nakagawa S."/>
            <person name="Yoshida T."/>
            <person name="Sawayama S."/>
        </authorList>
    </citation>
    <scope>NUCLEOTIDE SEQUENCE [LARGE SCALE GENOMIC DNA]</scope>
    <source>
        <strain evidence="3 4">NIES-144</strain>
    </source>
</reference>
<dbReference type="AlphaFoldDB" id="A0A699YY21"/>
<name>A0A699YY21_HAELA</name>
<evidence type="ECO:0000259" key="1">
    <source>
        <dbReference type="Pfam" id="PF18131"/>
    </source>
</evidence>
<dbReference type="InterPro" id="IPR041995">
    <property type="entry name" value="KOW_KIN17"/>
</dbReference>
<dbReference type="GO" id="GO:0005634">
    <property type="term" value="C:nucleus"/>
    <property type="evidence" value="ECO:0007669"/>
    <property type="project" value="TreeGrafter"/>
</dbReference>
<evidence type="ECO:0000259" key="2">
    <source>
        <dbReference type="Pfam" id="PF25092"/>
    </source>
</evidence>
<dbReference type="InterPro" id="IPR041330">
    <property type="entry name" value="KN17_SH3"/>
</dbReference>
<dbReference type="GO" id="GO:0006260">
    <property type="term" value="P:DNA replication"/>
    <property type="evidence" value="ECO:0007669"/>
    <property type="project" value="TreeGrafter"/>
</dbReference>
<dbReference type="EMBL" id="BLLF01000686">
    <property type="protein sequence ID" value="GFH14105.1"/>
    <property type="molecule type" value="Genomic_DNA"/>
</dbReference>
<feature type="domain" description="Kin17 KOW" evidence="2">
    <location>
        <begin position="75"/>
        <end position="104"/>
    </location>
</feature>
<protein>
    <submittedName>
        <fullName evidence="3">Kin17_mid domain-containing protein</fullName>
    </submittedName>
</protein>
<sequence>MHKELDAKKRESEAAALRAMGVVVKVMAKELAPHGYYKQKGVVEKVIDKYVGEVAMLGSGDVVRVDQAQLETVIPQPGGTVLMVNGVHRGSKAVLEEIDVEKFRA</sequence>
<dbReference type="FunFam" id="2.30.30.140:FF:000092">
    <property type="entry name" value="DNA/RNA-binding protein KIN17"/>
    <property type="match status" value="1"/>
</dbReference>
<dbReference type="InterPro" id="IPR037321">
    <property type="entry name" value="KIN17-like"/>
</dbReference>
<feature type="non-terminal residue" evidence="3">
    <location>
        <position position="105"/>
    </location>
</feature>
<dbReference type="Pfam" id="PF18131">
    <property type="entry name" value="KN17_SH3"/>
    <property type="match status" value="1"/>
</dbReference>
<evidence type="ECO:0000313" key="3">
    <source>
        <dbReference type="EMBL" id="GFH14105.1"/>
    </source>
</evidence>
<dbReference type="Gene3D" id="2.30.30.140">
    <property type="match status" value="1"/>
</dbReference>
<dbReference type="GO" id="GO:0003690">
    <property type="term" value="F:double-stranded DNA binding"/>
    <property type="evidence" value="ECO:0007669"/>
    <property type="project" value="TreeGrafter"/>
</dbReference>
<dbReference type="PANTHER" id="PTHR12805">
    <property type="entry name" value="KIN17 KIN, ANTIGENIC DETERMINANT OF RECA PROTEIN HOMOLOG"/>
    <property type="match status" value="1"/>
</dbReference>
<feature type="domain" description="KN17 SH3-like" evidence="1">
    <location>
        <begin position="20"/>
        <end position="66"/>
    </location>
</feature>
<organism evidence="3 4">
    <name type="scientific">Haematococcus lacustris</name>
    <name type="common">Green alga</name>
    <name type="synonym">Haematococcus pluvialis</name>
    <dbReference type="NCBI Taxonomy" id="44745"/>
    <lineage>
        <taxon>Eukaryota</taxon>
        <taxon>Viridiplantae</taxon>
        <taxon>Chlorophyta</taxon>
        <taxon>core chlorophytes</taxon>
        <taxon>Chlorophyceae</taxon>
        <taxon>CS clade</taxon>
        <taxon>Chlamydomonadales</taxon>
        <taxon>Haematococcaceae</taxon>
        <taxon>Haematococcus</taxon>
    </lineage>
</organism>
<keyword evidence="4" id="KW-1185">Reference proteome</keyword>
<dbReference type="Proteomes" id="UP000485058">
    <property type="component" value="Unassembled WGS sequence"/>
</dbReference>
<dbReference type="InterPro" id="IPR014722">
    <property type="entry name" value="Rib_uL2_dom2"/>
</dbReference>
<comment type="caution">
    <text evidence="3">The sequence shown here is derived from an EMBL/GenBank/DDBJ whole genome shotgun (WGS) entry which is preliminary data.</text>
</comment>
<dbReference type="PANTHER" id="PTHR12805:SF0">
    <property type="entry name" value="DNA_RNA-BINDING PROTEIN KIN17"/>
    <property type="match status" value="1"/>
</dbReference>